<feature type="compositionally biased region" description="Low complexity" evidence="1">
    <location>
        <begin position="16"/>
        <end position="26"/>
    </location>
</feature>
<dbReference type="PANTHER" id="PTHR34112:SF13">
    <property type="entry name" value="OS04G0448200 PROTEIN"/>
    <property type="match status" value="1"/>
</dbReference>
<feature type="compositionally biased region" description="Low complexity" evidence="1">
    <location>
        <begin position="445"/>
        <end position="456"/>
    </location>
</feature>
<dbReference type="AlphaFoldDB" id="A0AAD4IY70"/>
<dbReference type="Proteomes" id="UP001190926">
    <property type="component" value="Unassembled WGS sequence"/>
</dbReference>
<evidence type="ECO:0000313" key="3">
    <source>
        <dbReference type="Proteomes" id="UP001190926"/>
    </source>
</evidence>
<evidence type="ECO:0000313" key="2">
    <source>
        <dbReference type="EMBL" id="KAH6823365.1"/>
    </source>
</evidence>
<feature type="compositionally biased region" description="Basic and acidic residues" evidence="1">
    <location>
        <begin position="84"/>
        <end position="101"/>
    </location>
</feature>
<gene>
    <name evidence="2" type="ORF">C2S53_001724</name>
</gene>
<reference evidence="2 3" key="1">
    <citation type="journal article" date="2021" name="Nat. Commun.">
        <title>Incipient diploidization of the medicinal plant Perilla within 10,000 years.</title>
        <authorList>
            <person name="Zhang Y."/>
            <person name="Shen Q."/>
            <person name="Leng L."/>
            <person name="Zhang D."/>
            <person name="Chen S."/>
            <person name="Shi Y."/>
            <person name="Ning Z."/>
            <person name="Chen S."/>
        </authorList>
    </citation>
    <scope>NUCLEOTIDE SEQUENCE [LARGE SCALE GENOMIC DNA]</scope>
    <source>
        <strain evidence="3">cv. PC099</strain>
    </source>
</reference>
<name>A0AAD4IY70_PERFH</name>
<feature type="compositionally biased region" description="Polar residues" evidence="1">
    <location>
        <begin position="394"/>
        <end position="403"/>
    </location>
</feature>
<comment type="caution">
    <text evidence="2">The sequence shown here is derived from an EMBL/GenBank/DDBJ whole genome shotgun (WGS) entry which is preliminary data.</text>
</comment>
<dbReference type="EMBL" id="SDAM02000943">
    <property type="protein sequence ID" value="KAH6823365.1"/>
    <property type="molecule type" value="Genomic_DNA"/>
</dbReference>
<dbReference type="PANTHER" id="PTHR34112">
    <property type="entry name" value="C-JUN-AMINO-TERMINAL KINASE-INTERACTING PROTEIN"/>
    <property type="match status" value="1"/>
</dbReference>
<organism evidence="2 3">
    <name type="scientific">Perilla frutescens var. hirtella</name>
    <name type="common">Perilla citriodora</name>
    <name type="synonym">Perilla setoyensis</name>
    <dbReference type="NCBI Taxonomy" id="608512"/>
    <lineage>
        <taxon>Eukaryota</taxon>
        <taxon>Viridiplantae</taxon>
        <taxon>Streptophyta</taxon>
        <taxon>Embryophyta</taxon>
        <taxon>Tracheophyta</taxon>
        <taxon>Spermatophyta</taxon>
        <taxon>Magnoliopsida</taxon>
        <taxon>eudicotyledons</taxon>
        <taxon>Gunneridae</taxon>
        <taxon>Pentapetalae</taxon>
        <taxon>asterids</taxon>
        <taxon>lamiids</taxon>
        <taxon>Lamiales</taxon>
        <taxon>Lamiaceae</taxon>
        <taxon>Nepetoideae</taxon>
        <taxon>Elsholtzieae</taxon>
        <taxon>Perilla</taxon>
    </lineage>
</organism>
<accession>A0AAD4IY70</accession>
<protein>
    <submittedName>
        <fullName evidence="2">Uncharacterized protein</fullName>
    </submittedName>
</protein>
<feature type="compositionally biased region" description="Low complexity" evidence="1">
    <location>
        <begin position="379"/>
        <end position="393"/>
    </location>
</feature>
<feature type="region of interest" description="Disordered" evidence="1">
    <location>
        <begin position="313"/>
        <end position="412"/>
    </location>
</feature>
<proteinExistence type="predicted"/>
<feature type="region of interest" description="Disordered" evidence="1">
    <location>
        <begin position="1"/>
        <end position="145"/>
    </location>
</feature>
<evidence type="ECO:0000256" key="1">
    <source>
        <dbReference type="SAM" id="MobiDB-lite"/>
    </source>
</evidence>
<feature type="compositionally biased region" description="Low complexity" evidence="1">
    <location>
        <begin position="51"/>
        <end position="80"/>
    </location>
</feature>
<feature type="region of interest" description="Disordered" evidence="1">
    <location>
        <begin position="442"/>
        <end position="468"/>
    </location>
</feature>
<keyword evidence="3" id="KW-1185">Reference proteome</keyword>
<sequence>MERSEPTLVPEWLKNAGSSPVGSSASHSDDHPASRAARNKSVNSNGHDFGRSSSSERTTSSYFRRSSSSNSSGNFRSYTSFGRSQHDRDREKEAYDSRDQDNSLSGGRRHRNFSDPLGDTSLGKFERDGLRRSQSMISGKRGDAWPKKVAVDSGSAILKTSNGLLTKGSPVSGASKATFERDFPSLGVDERAVISEIGRVPSPGVSTAIQNLPIGTSASLGGEKWTSALAEVPMLVGSNGTASLSMLQATSSSSASAALGSTTSLNMAEAVAQGPSRVQAIPQLSVGVQRLEELAIKQSRQLIPVTPTIPKTMVLNSSDKQKSKVGSQQHSISSSLPVNHSPRGGHVKGDVSKASNVGKLHVLKPVREKNGVSPVAKDSSSPTSGSSFTASPFVSGSATTKAPPNSAIPDRKPVLTLLEKRPTSQARSRNDFFNLVRKKSMGNPASADSATANASSFLNTGSATSPSISDKHAEMEVMPDTNQPVEVPLSVSLNVDRLSEEKAGSTCNGDTYDAQKCVSNGKKHPNFDPIIPVGEEAVLLRSMGWEENYDEGGLTQEEISAFFRDLTKMINSKPSPRILQLVQLKFLTPFDSQLEGIDELSSGLSSSDDDKLEP</sequence>
<feature type="compositionally biased region" description="Polar residues" evidence="1">
    <location>
        <begin position="314"/>
        <end position="338"/>
    </location>
</feature>
<feature type="compositionally biased region" description="Polar residues" evidence="1">
    <location>
        <begin position="457"/>
        <end position="468"/>
    </location>
</feature>